<evidence type="ECO:0000256" key="1">
    <source>
        <dbReference type="ARBA" id="ARBA00022603"/>
    </source>
</evidence>
<dbReference type="EC" id="2.1.1.-" evidence="4"/>
<dbReference type="Gene3D" id="3.40.50.150">
    <property type="entry name" value="Vaccinia Virus protein VP39"/>
    <property type="match status" value="1"/>
</dbReference>
<dbReference type="PANTHER" id="PTHR43861:SF1">
    <property type="entry name" value="TRANS-ACONITATE 2-METHYLTRANSFERASE"/>
    <property type="match status" value="1"/>
</dbReference>
<keyword evidence="1 4" id="KW-0489">Methyltransferase</keyword>
<dbReference type="SUPFAM" id="SSF53335">
    <property type="entry name" value="S-adenosyl-L-methionine-dependent methyltransferases"/>
    <property type="match status" value="1"/>
</dbReference>
<keyword evidence="5" id="KW-1185">Reference proteome</keyword>
<sequence length="210" mass="24146">MDKYEITVRTFNKLADKYEAKYMDFDFYFDTYDTFCDLVTKSTPRVFEIGCGPGNITKYLLNKRSDFKVHGIDLAPNMVSLACQNNPNSRFEVMDSRAICSIKDTYDAIMCGFCTPYLSKSDVSKLIKDMRKLLNVEGVLYLSTMEDEESKSGFQTSSAGDQVYINYHQFDFLKSELESNGFEIIKFKRKQFPVESGEPTTDLFIYAKAI</sequence>
<dbReference type="GO" id="GO:0008168">
    <property type="term" value="F:methyltransferase activity"/>
    <property type="evidence" value="ECO:0007669"/>
    <property type="project" value="UniProtKB-KW"/>
</dbReference>
<name>A0ABY9TQ27_9GAMM</name>
<dbReference type="RefSeq" id="WP_348388986.1">
    <property type="nucleotide sequence ID" value="NZ_CP134146.1"/>
</dbReference>
<feature type="domain" description="Methyltransferase" evidence="3">
    <location>
        <begin position="46"/>
        <end position="138"/>
    </location>
</feature>
<evidence type="ECO:0000313" key="5">
    <source>
        <dbReference type="Proteomes" id="UP001248581"/>
    </source>
</evidence>
<reference evidence="5" key="1">
    <citation type="submission" date="2023-09" db="EMBL/GenBank/DDBJ databases">
        <authorList>
            <person name="Li S."/>
            <person name="Li X."/>
            <person name="Zhang C."/>
            <person name="Zhao Z."/>
        </authorList>
    </citation>
    <scope>NUCLEOTIDE SEQUENCE [LARGE SCALE GENOMIC DNA]</scope>
    <source>
        <strain evidence="5">SQ345</strain>
    </source>
</reference>
<dbReference type="InterPro" id="IPR029063">
    <property type="entry name" value="SAM-dependent_MTases_sf"/>
</dbReference>
<dbReference type="CDD" id="cd02440">
    <property type="entry name" value="AdoMet_MTases"/>
    <property type="match status" value="1"/>
</dbReference>
<dbReference type="Proteomes" id="UP001248581">
    <property type="component" value="Chromosome"/>
</dbReference>
<proteinExistence type="predicted"/>
<gene>
    <name evidence="4" type="ORF">RI845_06805</name>
</gene>
<dbReference type="Pfam" id="PF13649">
    <property type="entry name" value="Methyltransf_25"/>
    <property type="match status" value="1"/>
</dbReference>
<protein>
    <submittedName>
        <fullName evidence="4">Class I SAM-dependent methyltransferase</fullName>
        <ecNumber evidence="4">2.1.1.-</ecNumber>
    </submittedName>
</protein>
<dbReference type="EMBL" id="CP134146">
    <property type="protein sequence ID" value="WNC69844.1"/>
    <property type="molecule type" value="Genomic_DNA"/>
</dbReference>
<dbReference type="InterPro" id="IPR041698">
    <property type="entry name" value="Methyltransf_25"/>
</dbReference>
<accession>A0ABY9TQ27</accession>
<organism evidence="4 5">
    <name type="scientific">Thalassotalea nanhaiensis</name>
    <dbReference type="NCBI Taxonomy" id="3065648"/>
    <lineage>
        <taxon>Bacteria</taxon>
        <taxon>Pseudomonadati</taxon>
        <taxon>Pseudomonadota</taxon>
        <taxon>Gammaproteobacteria</taxon>
        <taxon>Alteromonadales</taxon>
        <taxon>Colwelliaceae</taxon>
        <taxon>Thalassotalea</taxon>
    </lineage>
</organism>
<evidence type="ECO:0000259" key="3">
    <source>
        <dbReference type="Pfam" id="PF13649"/>
    </source>
</evidence>
<dbReference type="GO" id="GO:0032259">
    <property type="term" value="P:methylation"/>
    <property type="evidence" value="ECO:0007669"/>
    <property type="project" value="UniProtKB-KW"/>
</dbReference>
<keyword evidence="2 4" id="KW-0808">Transferase</keyword>
<dbReference type="PANTHER" id="PTHR43861">
    <property type="entry name" value="TRANS-ACONITATE 2-METHYLTRANSFERASE-RELATED"/>
    <property type="match status" value="1"/>
</dbReference>
<evidence type="ECO:0000256" key="2">
    <source>
        <dbReference type="ARBA" id="ARBA00022679"/>
    </source>
</evidence>
<evidence type="ECO:0000313" key="4">
    <source>
        <dbReference type="EMBL" id="WNC69844.1"/>
    </source>
</evidence>